<keyword evidence="10" id="KW-1185">Reference proteome</keyword>
<dbReference type="PROSITE" id="PS50084">
    <property type="entry name" value="KH_TYPE_1"/>
    <property type="match status" value="2"/>
</dbReference>
<dbReference type="PROSITE" id="PS50103">
    <property type="entry name" value="ZF_C3H1"/>
    <property type="match status" value="1"/>
</dbReference>
<keyword evidence="4 6" id="KW-0862">Zinc</keyword>
<dbReference type="Proteomes" id="UP001230188">
    <property type="component" value="Unassembled WGS sequence"/>
</dbReference>
<evidence type="ECO:0000256" key="3">
    <source>
        <dbReference type="ARBA" id="ARBA00022771"/>
    </source>
</evidence>
<evidence type="ECO:0000256" key="2">
    <source>
        <dbReference type="ARBA" id="ARBA00022737"/>
    </source>
</evidence>
<evidence type="ECO:0000256" key="7">
    <source>
        <dbReference type="SAM" id="MobiDB-lite"/>
    </source>
</evidence>
<feature type="domain" description="C3H1-type" evidence="8">
    <location>
        <begin position="387"/>
        <end position="414"/>
    </location>
</feature>
<evidence type="ECO:0000256" key="4">
    <source>
        <dbReference type="ARBA" id="ARBA00022833"/>
    </source>
</evidence>
<proteinExistence type="predicted"/>
<dbReference type="SMART" id="SM00356">
    <property type="entry name" value="ZnF_C3H1"/>
    <property type="match status" value="1"/>
</dbReference>
<feature type="region of interest" description="Disordered" evidence="7">
    <location>
        <begin position="447"/>
        <end position="466"/>
    </location>
</feature>
<dbReference type="Pfam" id="PF00013">
    <property type="entry name" value="KH_1"/>
    <property type="match status" value="2"/>
</dbReference>
<feature type="zinc finger region" description="C3H1-type" evidence="6">
    <location>
        <begin position="387"/>
        <end position="414"/>
    </location>
</feature>
<dbReference type="PANTHER" id="PTHR10288">
    <property type="entry name" value="KH DOMAIN CONTAINING RNA BINDING PROTEIN"/>
    <property type="match status" value="1"/>
</dbReference>
<dbReference type="InterPro" id="IPR000571">
    <property type="entry name" value="Znf_CCCH"/>
</dbReference>
<feature type="region of interest" description="Disordered" evidence="7">
    <location>
        <begin position="1"/>
        <end position="45"/>
    </location>
</feature>
<dbReference type="InterPro" id="IPR041367">
    <property type="entry name" value="Znf-CCCH_4"/>
</dbReference>
<dbReference type="InterPro" id="IPR004088">
    <property type="entry name" value="KH_dom_type_1"/>
</dbReference>
<evidence type="ECO:0000256" key="5">
    <source>
        <dbReference type="PROSITE-ProRule" id="PRU00117"/>
    </source>
</evidence>
<organism evidence="9 10">
    <name type="scientific">Chrysophaeum taylorii</name>
    <dbReference type="NCBI Taxonomy" id="2483200"/>
    <lineage>
        <taxon>Eukaryota</taxon>
        <taxon>Sar</taxon>
        <taxon>Stramenopiles</taxon>
        <taxon>Ochrophyta</taxon>
        <taxon>Pelagophyceae</taxon>
        <taxon>Pelagomonadales</taxon>
        <taxon>Pelagomonadaceae</taxon>
        <taxon>Chrysophaeum</taxon>
    </lineage>
</organism>
<dbReference type="InterPro" id="IPR004087">
    <property type="entry name" value="KH_dom"/>
</dbReference>
<dbReference type="SMART" id="SM00322">
    <property type="entry name" value="KH"/>
    <property type="match status" value="3"/>
</dbReference>
<feature type="compositionally biased region" description="Basic and acidic residues" evidence="7">
    <location>
        <begin position="29"/>
        <end position="45"/>
    </location>
</feature>
<accession>A0AAD7U8D3</accession>
<evidence type="ECO:0000313" key="10">
    <source>
        <dbReference type="Proteomes" id="UP001230188"/>
    </source>
</evidence>
<dbReference type="GO" id="GO:0008270">
    <property type="term" value="F:zinc ion binding"/>
    <property type="evidence" value="ECO:0007669"/>
    <property type="project" value="UniProtKB-KW"/>
</dbReference>
<reference evidence="9" key="1">
    <citation type="submission" date="2023-01" db="EMBL/GenBank/DDBJ databases">
        <title>Metagenome sequencing of chrysophaentin producing Chrysophaeum taylorii.</title>
        <authorList>
            <person name="Davison J."/>
            <person name="Bewley C."/>
        </authorList>
    </citation>
    <scope>NUCLEOTIDE SEQUENCE</scope>
    <source>
        <strain evidence="9">NIES-1699</strain>
    </source>
</reference>
<dbReference type="InterPro" id="IPR036612">
    <property type="entry name" value="KH_dom_type_1_sf"/>
</dbReference>
<gene>
    <name evidence="9" type="ORF">CTAYLR_010213</name>
</gene>
<dbReference type="Gene3D" id="4.10.1000.10">
    <property type="entry name" value="Zinc finger, CCCH-type"/>
    <property type="match status" value="1"/>
</dbReference>
<evidence type="ECO:0000256" key="1">
    <source>
        <dbReference type="ARBA" id="ARBA00022723"/>
    </source>
</evidence>
<evidence type="ECO:0000313" key="9">
    <source>
        <dbReference type="EMBL" id="KAJ8599725.1"/>
    </source>
</evidence>
<keyword evidence="3 6" id="KW-0863">Zinc-finger</keyword>
<protein>
    <recommendedName>
        <fullName evidence="8">C3H1-type domain-containing protein</fullName>
    </recommendedName>
</protein>
<dbReference type="AlphaFoldDB" id="A0AAD7U8D3"/>
<evidence type="ECO:0000259" key="8">
    <source>
        <dbReference type="PROSITE" id="PS50103"/>
    </source>
</evidence>
<keyword evidence="1 6" id="KW-0479">Metal-binding</keyword>
<dbReference type="InterPro" id="IPR036855">
    <property type="entry name" value="Znf_CCCH_sf"/>
</dbReference>
<evidence type="ECO:0000256" key="6">
    <source>
        <dbReference type="PROSITE-ProRule" id="PRU00723"/>
    </source>
</evidence>
<keyword evidence="5" id="KW-0694">RNA-binding</keyword>
<dbReference type="EMBL" id="JAQMWT010000547">
    <property type="protein sequence ID" value="KAJ8599725.1"/>
    <property type="molecule type" value="Genomic_DNA"/>
</dbReference>
<sequence>MAEMMEEDSKGSPESEQQRRRRRDEEDDSDRKKRRDEDRERTTRTLTVDKDDAAFVLGRGGTTKRKIARVSGSEIELDENALSITITGTRKQCDYAEDYINFIRQQRVGPVTIDVSTERRDDFTAYSVPADCIGFVMGRNGQTLRSMEEEWGVLMFFAKTSRSRAGDSEQLCIFGPLSARRGAELKTMSAVEHKHPGYCVSEEGELREVERVEGDEDAEDWGVDTVPLSEENFSYALGAQGSTRRKLAAASGCIIEYVGRLACFSGMKKDRRRGKDYLRWLLEQRTGQSAVEAPEDREDCAMVKVPSSSVAFLTGYRGESLRGIERESNTFCFTDGDRSSGGSAREYENLLIFSYSRAAREHAREIVEDRLAEHKRIGPAGARRSYAPPSEACWDYQRGRCQRGDSCRFSHNWLLCYTTNFPSLPAREVVVCFLETIVPTSTIQQPCLASRTDDEPRPAPPTTLHP</sequence>
<keyword evidence="2" id="KW-0677">Repeat</keyword>
<dbReference type="SUPFAM" id="SSF90229">
    <property type="entry name" value="CCCH zinc finger"/>
    <property type="match status" value="1"/>
</dbReference>
<dbReference type="SUPFAM" id="SSF54791">
    <property type="entry name" value="Eukaryotic type KH-domain (KH-domain type I)"/>
    <property type="match status" value="3"/>
</dbReference>
<feature type="compositionally biased region" description="Basic and acidic residues" evidence="7">
    <location>
        <begin position="7"/>
        <end position="18"/>
    </location>
</feature>
<comment type="caution">
    <text evidence="9">The sequence shown here is derived from an EMBL/GenBank/DDBJ whole genome shotgun (WGS) entry which is preliminary data.</text>
</comment>
<dbReference type="GO" id="GO:0003723">
    <property type="term" value="F:RNA binding"/>
    <property type="evidence" value="ECO:0007669"/>
    <property type="project" value="UniProtKB-UniRule"/>
</dbReference>
<dbReference type="Pfam" id="PF18044">
    <property type="entry name" value="zf-CCCH_4"/>
    <property type="match status" value="1"/>
</dbReference>
<name>A0AAD7U8D3_9STRA</name>
<dbReference type="CDD" id="cd00105">
    <property type="entry name" value="KH-I"/>
    <property type="match status" value="2"/>
</dbReference>
<dbReference type="Gene3D" id="3.30.1370.10">
    <property type="entry name" value="K Homology domain, type 1"/>
    <property type="match status" value="2"/>
</dbReference>